<evidence type="ECO:0000256" key="7">
    <source>
        <dbReference type="ARBA" id="ARBA00022777"/>
    </source>
</evidence>
<feature type="binding site" evidence="15">
    <location>
        <begin position="568"/>
        <end position="573"/>
    </location>
    <ligand>
        <name>ATP</name>
        <dbReference type="ChEBI" id="CHEBI:30616"/>
    </ligand>
</feature>
<keyword evidence="8 15" id="KW-0067">ATP-binding</keyword>
<feature type="binding site" evidence="15">
    <location>
        <position position="600"/>
    </location>
    <ligand>
        <name>substrate</name>
    </ligand>
</feature>
<feature type="domain" description="HTH lacI-type" evidence="17">
    <location>
        <begin position="4"/>
        <end position="58"/>
    </location>
</feature>
<dbReference type="GO" id="GO:0004747">
    <property type="term" value="F:ribokinase activity"/>
    <property type="evidence" value="ECO:0007669"/>
    <property type="project" value="UniProtKB-EC"/>
</dbReference>
<evidence type="ECO:0000256" key="10">
    <source>
        <dbReference type="ARBA" id="ARBA00022958"/>
    </source>
</evidence>
<dbReference type="PROSITE" id="PS50932">
    <property type="entry name" value="HTH_LACI_2"/>
    <property type="match status" value="1"/>
</dbReference>
<dbReference type="CDD" id="cd01392">
    <property type="entry name" value="HTH_LacI"/>
    <property type="match status" value="1"/>
</dbReference>
<evidence type="ECO:0000259" key="17">
    <source>
        <dbReference type="PROSITE" id="PS50932"/>
    </source>
</evidence>
<dbReference type="InterPro" id="IPR029056">
    <property type="entry name" value="Ribokinase-like"/>
</dbReference>
<dbReference type="InterPro" id="IPR002139">
    <property type="entry name" value="Ribo/fructo_kinase"/>
</dbReference>
<evidence type="ECO:0000256" key="11">
    <source>
        <dbReference type="ARBA" id="ARBA00023015"/>
    </source>
</evidence>
<dbReference type="EMBL" id="CP121682">
    <property type="protein sequence ID" value="WGD39532.1"/>
    <property type="molecule type" value="Genomic_DNA"/>
</dbReference>
<keyword evidence="13" id="KW-0804">Transcription</keyword>
<evidence type="ECO:0000256" key="9">
    <source>
        <dbReference type="ARBA" id="ARBA00022842"/>
    </source>
</evidence>
<organism evidence="18 19">
    <name type="scientific">Streptomyces cathayae</name>
    <dbReference type="NCBI Taxonomy" id="3031124"/>
    <lineage>
        <taxon>Bacteria</taxon>
        <taxon>Bacillati</taxon>
        <taxon>Actinomycetota</taxon>
        <taxon>Actinomycetes</taxon>
        <taxon>Kitasatosporales</taxon>
        <taxon>Streptomycetaceae</taxon>
        <taxon>Streptomyces</taxon>
    </lineage>
</organism>
<keyword evidence="19" id="KW-1185">Reference proteome</keyword>
<dbReference type="InterPro" id="IPR011611">
    <property type="entry name" value="PfkB_dom"/>
</dbReference>
<feature type="active site" description="Proton acceptor" evidence="15">
    <location>
        <position position="600"/>
    </location>
</feature>
<dbReference type="InterPro" id="IPR011877">
    <property type="entry name" value="Ribokinase"/>
</dbReference>
<evidence type="ECO:0000256" key="6">
    <source>
        <dbReference type="ARBA" id="ARBA00022741"/>
    </source>
</evidence>
<protein>
    <recommendedName>
        <fullName evidence="3 15">Ribokinase</fullName>
        <shortName evidence="15">RK</shortName>
        <ecNumber evidence="2 15">2.7.1.15</ecNumber>
    </recommendedName>
</protein>
<keyword evidence="9 15" id="KW-0460">Magnesium</keyword>
<comment type="activity regulation">
    <text evidence="15">Activated by a monovalent cation that binds near, but not in, the active site. The most likely occupant of the site in vivo is potassium. Ion binding induces a conformational change that may alter substrate affinity.</text>
</comment>
<comment type="catalytic activity">
    <reaction evidence="15">
        <text>D-ribose + ATP = D-ribose 5-phosphate + ADP + H(+)</text>
        <dbReference type="Rhea" id="RHEA:13697"/>
        <dbReference type="ChEBI" id="CHEBI:15378"/>
        <dbReference type="ChEBI" id="CHEBI:30616"/>
        <dbReference type="ChEBI" id="CHEBI:47013"/>
        <dbReference type="ChEBI" id="CHEBI:78346"/>
        <dbReference type="ChEBI" id="CHEBI:456216"/>
        <dbReference type="EC" id="2.7.1.15"/>
    </reaction>
</comment>
<comment type="similarity">
    <text evidence="1">Belongs to the carbohydrate kinase pfkB family.</text>
</comment>
<feature type="binding site" evidence="15">
    <location>
        <begin position="599"/>
        <end position="600"/>
    </location>
    <ligand>
        <name>ATP</name>
        <dbReference type="ChEBI" id="CHEBI:30616"/>
    </ligand>
</feature>
<dbReference type="SUPFAM" id="SSF53613">
    <property type="entry name" value="Ribokinase-like"/>
    <property type="match status" value="1"/>
</dbReference>
<feature type="binding site" evidence="15">
    <location>
        <position position="594"/>
    </location>
    <ligand>
        <name>K(+)</name>
        <dbReference type="ChEBI" id="CHEBI:29103"/>
    </ligand>
</feature>
<dbReference type="InterPro" id="IPR046335">
    <property type="entry name" value="LacI/GalR-like_sensor"/>
</dbReference>
<dbReference type="CDD" id="cd01174">
    <property type="entry name" value="ribokinase"/>
    <property type="match status" value="1"/>
</dbReference>
<evidence type="ECO:0000256" key="13">
    <source>
        <dbReference type="ARBA" id="ARBA00023163"/>
    </source>
</evidence>
<feature type="binding site" evidence="15">
    <location>
        <begin position="364"/>
        <end position="366"/>
    </location>
    <ligand>
        <name>substrate</name>
    </ligand>
</feature>
<dbReference type="Gene3D" id="3.40.1190.20">
    <property type="match status" value="1"/>
</dbReference>
<comment type="caution">
    <text evidence="15">Lacks conserved residue(s) required for the propagation of feature annotation.</text>
</comment>
<gene>
    <name evidence="15 18" type="primary">rbsK</name>
    <name evidence="18" type="ORF">PYS65_04915</name>
</gene>
<keyword evidence="7 15" id="KW-0418">Kinase</keyword>
<evidence type="ECO:0000256" key="2">
    <source>
        <dbReference type="ARBA" id="ARBA00012035"/>
    </source>
</evidence>
<dbReference type="Proteomes" id="UP001216440">
    <property type="component" value="Chromosome"/>
</dbReference>
<dbReference type="InterPro" id="IPR010982">
    <property type="entry name" value="Lambda_DNA-bd_dom_sf"/>
</dbReference>
<dbReference type="SUPFAM" id="SSF53822">
    <property type="entry name" value="Periplasmic binding protein-like I"/>
    <property type="match status" value="1"/>
</dbReference>
<comment type="similarity">
    <text evidence="15">Belongs to the carbohydrate kinase PfkB family. Ribokinase subfamily.</text>
</comment>
<keyword evidence="14 15" id="KW-0119">Carbohydrate metabolism</keyword>
<evidence type="ECO:0000256" key="1">
    <source>
        <dbReference type="ARBA" id="ARBA00005380"/>
    </source>
</evidence>
<keyword evidence="10 15" id="KW-0630">Potassium</keyword>
<keyword evidence="4 15" id="KW-0808">Transferase</keyword>
<keyword evidence="15" id="KW-0963">Cytoplasm</keyword>
<evidence type="ECO:0000256" key="4">
    <source>
        <dbReference type="ARBA" id="ARBA00022679"/>
    </source>
</evidence>
<dbReference type="HAMAP" id="MF_01987">
    <property type="entry name" value="Ribokinase"/>
    <property type="match status" value="1"/>
</dbReference>
<dbReference type="Gene3D" id="3.40.50.2300">
    <property type="match status" value="2"/>
</dbReference>
<comment type="subunit">
    <text evidence="15">Homodimer.</text>
</comment>
<comment type="function">
    <text evidence="15">Catalyzes the phosphorylation of ribose at O-5 in a reaction requiring ATP and magnesium. The resulting D-ribose-5-phosphate can then be used either for sythesis of nucleotides, histidine, and tryptophan, or as a component of the pentose phosphate pathway.</text>
</comment>
<dbReference type="NCBIfam" id="TIGR02152">
    <property type="entry name" value="D_ribokin_bact"/>
    <property type="match status" value="1"/>
</dbReference>
<keyword evidence="11" id="KW-0805">Transcription regulation</keyword>
<evidence type="ECO:0000256" key="14">
    <source>
        <dbReference type="ARBA" id="ARBA00023277"/>
    </source>
</evidence>
<proteinExistence type="inferred from homology"/>
<dbReference type="CDD" id="cd06267">
    <property type="entry name" value="PBP1_LacI_sugar_binding-like"/>
    <property type="match status" value="1"/>
</dbReference>
<feature type="binding site" evidence="15">
    <location>
        <position position="630"/>
    </location>
    <ligand>
        <name>K(+)</name>
        <dbReference type="ChEBI" id="CHEBI:29103"/>
    </ligand>
</feature>
<dbReference type="InterPro" id="IPR002173">
    <property type="entry name" value="Carboh/pur_kinase_PfkB_CS"/>
</dbReference>
<dbReference type="InterPro" id="IPR028082">
    <property type="entry name" value="Peripla_BP_I"/>
</dbReference>
<feature type="binding site" evidence="15">
    <location>
        <begin position="392"/>
        <end position="396"/>
    </location>
    <ligand>
        <name>substrate</name>
    </ligand>
</feature>
<dbReference type="PANTHER" id="PTHR10584">
    <property type="entry name" value="SUGAR KINASE"/>
    <property type="match status" value="1"/>
</dbReference>
<dbReference type="PROSITE" id="PS00584">
    <property type="entry name" value="PFKB_KINASES_2"/>
    <property type="match status" value="1"/>
</dbReference>
<evidence type="ECO:0000313" key="19">
    <source>
        <dbReference type="Proteomes" id="UP001216440"/>
    </source>
</evidence>
<feature type="binding site" evidence="15">
    <location>
        <position position="635"/>
    </location>
    <ligand>
        <name>K(+)</name>
        <dbReference type="ChEBI" id="CHEBI:29103"/>
    </ligand>
</feature>
<dbReference type="SUPFAM" id="SSF47413">
    <property type="entry name" value="lambda repressor-like DNA-binding domains"/>
    <property type="match status" value="1"/>
</dbReference>
<accession>A0ABY8JZT5</accession>
<dbReference type="PRINTS" id="PR00990">
    <property type="entry name" value="RIBOKINASE"/>
</dbReference>
<comment type="cofactor">
    <cofactor evidence="15">
        <name>Mg(2+)</name>
        <dbReference type="ChEBI" id="CHEBI:18420"/>
    </cofactor>
    <text evidence="15">Requires a divalent cation, most likely magnesium in vivo, as an electrophilic catalyst to aid phosphoryl group transfer. It is the chelate of the metal and the nucleotide that is the actual substrate.</text>
</comment>
<comment type="subcellular location">
    <subcellularLocation>
        <location evidence="15">Cytoplasm</location>
    </subcellularLocation>
</comment>
<dbReference type="PANTHER" id="PTHR10584:SF166">
    <property type="entry name" value="RIBOKINASE"/>
    <property type="match status" value="1"/>
</dbReference>
<evidence type="ECO:0000256" key="15">
    <source>
        <dbReference type="HAMAP-Rule" id="MF_01987"/>
    </source>
</evidence>
<evidence type="ECO:0000256" key="5">
    <source>
        <dbReference type="ARBA" id="ARBA00022723"/>
    </source>
</evidence>
<feature type="binding site" evidence="15">
    <location>
        <position position="533"/>
    </location>
    <ligand>
        <name>ATP</name>
        <dbReference type="ChEBI" id="CHEBI:30616"/>
    </ligand>
</feature>
<evidence type="ECO:0000313" key="18">
    <source>
        <dbReference type="EMBL" id="WGD39532.1"/>
    </source>
</evidence>
<evidence type="ECO:0000256" key="3">
    <source>
        <dbReference type="ARBA" id="ARBA00016943"/>
    </source>
</evidence>
<sequence length="654" mass="67324">MTDVTLREVARASGCSVATVSRVLAGTRPVGAETARRVREAAEELGYRPNQVARALRSRSTGTVGLVLPQITNPFFPSLVREVEHALHAEGRAVLLADCDDDPEIEAARIADLLDRQVDALLVIPVDGKRSRAAVEKAAAHVPLVLLDRGCGPGVADSVATDNATGMALVMDHLVATGRRRVCFVGAAGTGSAAAERLAAYEAEAGALLPRGSGQIELGDFSLEWGRTAAERILPSRPDAVVCANDLLAVGVLQRLRQLGRDVPGDIAVTGFDDIPMMDLADPALTTVRQPVRALAAEAVHLLGHRLAGQNDGPRRSVRLAPELVVRASSAPRVSSAEDTRGALDAQHPHPRGRTVIAVVGSLNLDLVAPVPRHPVPGETVLGGDMAQHPGGKGANQAVAAARLGGNVSFVGRVGEDDAADVMLDAVRSEGVDVTHITRTPGVATGRALIAVDPAGENTIIVSPGANARVSTADCEAAADVLRKAAVTVLQQEVPDEANHAAARLAGGIVLHNPAPAVAGAVPPPHVDVLVPNRTELAALTGTPVPETIDEVVAAARKLTGAGAVIVTLGGDGVLLLEGASHLHVPAFSVRPVDTTAAGDSFCGALAVALAEGRTLERSARWACAAAAISTTRAGAQPSLTRRDEVEAFLAKNS</sequence>
<feature type="binding site" evidence="15">
    <location>
        <position position="596"/>
    </location>
    <ligand>
        <name>K(+)</name>
        <dbReference type="ChEBI" id="CHEBI:29103"/>
    </ligand>
</feature>
<dbReference type="EC" id="2.7.1.15" evidence="2 15"/>
<name>A0ABY8JZT5_9ACTN</name>
<feature type="binding site" evidence="15">
    <location>
        <position position="493"/>
    </location>
    <ligand>
        <name>substrate</name>
    </ligand>
</feature>
<dbReference type="Pfam" id="PF13377">
    <property type="entry name" value="Peripla_BP_3"/>
    <property type="match status" value="1"/>
</dbReference>
<keyword evidence="12" id="KW-0238">DNA-binding</keyword>
<dbReference type="RefSeq" id="WP_279332534.1">
    <property type="nucleotide sequence ID" value="NZ_CP121682.1"/>
</dbReference>
<comment type="pathway">
    <text evidence="15">Carbohydrate metabolism; D-ribose degradation; D-ribose 5-phosphate from beta-D-ribopyranose: step 2/2.</text>
</comment>
<keyword evidence="5 15" id="KW-0479">Metal-binding</keyword>
<reference evidence="18 19" key="1">
    <citation type="submission" date="2023-03" db="EMBL/GenBank/DDBJ databases">
        <authorList>
            <person name="Mo P."/>
        </authorList>
    </citation>
    <scope>NUCLEOTIDE SEQUENCE [LARGE SCALE GENOMIC DNA]</scope>
    <source>
        <strain evidence="18 19">HUAS 5</strain>
    </source>
</reference>
<feature type="binding site" evidence="15">
    <location>
        <position position="633"/>
    </location>
    <ligand>
        <name>K(+)</name>
        <dbReference type="ChEBI" id="CHEBI:29103"/>
    </ligand>
</feature>
<dbReference type="Pfam" id="PF00356">
    <property type="entry name" value="LacI"/>
    <property type="match status" value="1"/>
</dbReference>
<dbReference type="Gene3D" id="1.10.260.40">
    <property type="entry name" value="lambda repressor-like DNA-binding domains"/>
    <property type="match status" value="1"/>
</dbReference>
<keyword evidence="6 15" id="KW-0547">Nucleotide-binding</keyword>
<feature type="region of interest" description="Disordered" evidence="16">
    <location>
        <begin position="331"/>
        <end position="350"/>
    </location>
</feature>
<evidence type="ECO:0000256" key="8">
    <source>
        <dbReference type="ARBA" id="ARBA00022840"/>
    </source>
</evidence>
<feature type="binding site" evidence="15">
    <location>
        <position position="639"/>
    </location>
    <ligand>
        <name>K(+)</name>
        <dbReference type="ChEBI" id="CHEBI:29103"/>
    </ligand>
</feature>
<evidence type="ECO:0000256" key="12">
    <source>
        <dbReference type="ARBA" id="ARBA00023125"/>
    </source>
</evidence>
<dbReference type="InterPro" id="IPR000843">
    <property type="entry name" value="HTH_LacI"/>
</dbReference>
<dbReference type="SMART" id="SM00354">
    <property type="entry name" value="HTH_LACI"/>
    <property type="match status" value="1"/>
</dbReference>
<dbReference type="Pfam" id="PF00294">
    <property type="entry name" value="PfkB"/>
    <property type="match status" value="1"/>
</dbReference>
<evidence type="ECO:0000256" key="16">
    <source>
        <dbReference type="SAM" id="MobiDB-lite"/>
    </source>
</evidence>